<accession>H0EP56</accession>
<evidence type="ECO:0000313" key="1">
    <source>
        <dbReference type="EMBL" id="EHK99745.1"/>
    </source>
</evidence>
<reference evidence="1 2" key="1">
    <citation type="journal article" date="2012" name="Eukaryot. Cell">
        <title>Genome sequence of the fungus Glarea lozoyensis: the first genome sequence of a species from the Helotiaceae family.</title>
        <authorList>
            <person name="Youssar L."/>
            <person name="Gruening B.A."/>
            <person name="Erxleben A."/>
            <person name="Guenther S."/>
            <person name="Huettel W."/>
        </authorList>
    </citation>
    <scope>NUCLEOTIDE SEQUENCE [LARGE SCALE GENOMIC DNA]</scope>
    <source>
        <strain evidence="2">ATCC 74030 / MF5533</strain>
    </source>
</reference>
<dbReference type="Proteomes" id="UP000005446">
    <property type="component" value="Unassembled WGS sequence"/>
</dbReference>
<dbReference type="HOGENOM" id="CLU_2146114_0_0_1"/>
<dbReference type="OrthoDB" id="10532572at2759"/>
<name>H0EP56_GLAL7</name>
<evidence type="ECO:0000313" key="2">
    <source>
        <dbReference type="Proteomes" id="UP000005446"/>
    </source>
</evidence>
<protein>
    <submittedName>
        <fullName evidence="1">Uncharacterized protein</fullName>
    </submittedName>
</protein>
<keyword evidence="2" id="KW-1185">Reference proteome</keyword>
<dbReference type="EMBL" id="AGUE01000108">
    <property type="protein sequence ID" value="EHK99745.1"/>
    <property type="molecule type" value="Genomic_DNA"/>
</dbReference>
<gene>
    <name evidence="1" type="ORF">M7I_4426</name>
</gene>
<dbReference type="AlphaFoldDB" id="H0EP56"/>
<proteinExistence type="predicted"/>
<organism evidence="1 2">
    <name type="scientific">Glarea lozoyensis (strain ATCC 74030 / MF5533)</name>
    <dbReference type="NCBI Taxonomy" id="1104152"/>
    <lineage>
        <taxon>Eukaryota</taxon>
        <taxon>Fungi</taxon>
        <taxon>Dikarya</taxon>
        <taxon>Ascomycota</taxon>
        <taxon>Pezizomycotina</taxon>
        <taxon>Leotiomycetes</taxon>
        <taxon>Helotiales</taxon>
        <taxon>Helotiaceae</taxon>
        <taxon>Glarea</taxon>
    </lineage>
</organism>
<dbReference type="InParanoid" id="H0EP56"/>
<sequence>MAPSARPYVMVPHGGQQLRERRLVNGCVDGECGRSQAPTHIDVPAMESNELREMYPSTDVRSKFLSTPPQPSKRPLLPTPLACPPPAKWEMQWLDLHPKANDDFYLVRPLLV</sequence>
<comment type="caution">
    <text evidence="1">The sequence shown here is derived from an EMBL/GenBank/DDBJ whole genome shotgun (WGS) entry which is preliminary data.</text>
</comment>